<keyword evidence="4" id="KW-1185">Reference proteome</keyword>
<dbReference type="GO" id="GO:0006355">
    <property type="term" value="P:regulation of DNA-templated transcription"/>
    <property type="evidence" value="ECO:0007669"/>
    <property type="project" value="InterPro"/>
</dbReference>
<evidence type="ECO:0000259" key="2">
    <source>
        <dbReference type="PROSITE" id="PS50043"/>
    </source>
</evidence>
<feature type="domain" description="HTH luxR-type" evidence="2">
    <location>
        <begin position="563"/>
        <end position="628"/>
    </location>
</feature>
<comment type="caution">
    <text evidence="3">The sequence shown here is derived from an EMBL/GenBank/DDBJ whole genome shotgun (WGS) entry which is preliminary data.</text>
</comment>
<dbReference type="AlphaFoldDB" id="A0AAE2ZKU9"/>
<protein>
    <submittedName>
        <fullName evidence="3">LuxR C-terminal-related transcriptional regulator</fullName>
    </submittedName>
</protein>
<dbReference type="Proteomes" id="UP001196509">
    <property type="component" value="Unassembled WGS sequence"/>
</dbReference>
<dbReference type="PROSITE" id="PS00622">
    <property type="entry name" value="HTH_LUXR_1"/>
    <property type="match status" value="1"/>
</dbReference>
<evidence type="ECO:0000256" key="1">
    <source>
        <dbReference type="ARBA" id="ARBA00023125"/>
    </source>
</evidence>
<dbReference type="RefSeq" id="WP_220226825.1">
    <property type="nucleotide sequence ID" value="NZ_JAICBX010000001.1"/>
</dbReference>
<dbReference type="Pfam" id="PF00196">
    <property type="entry name" value="GerE"/>
    <property type="match status" value="1"/>
</dbReference>
<accession>A0AAE2ZKU9</accession>
<dbReference type="SUPFAM" id="SSF46894">
    <property type="entry name" value="C-terminal effector domain of the bipartite response regulators"/>
    <property type="match status" value="1"/>
</dbReference>
<dbReference type="SMART" id="SM00421">
    <property type="entry name" value="HTH_LUXR"/>
    <property type="match status" value="1"/>
</dbReference>
<proteinExistence type="predicted"/>
<dbReference type="CDD" id="cd06170">
    <property type="entry name" value="LuxR_C_like"/>
    <property type="match status" value="1"/>
</dbReference>
<reference evidence="3" key="1">
    <citation type="submission" date="2021-08" db="EMBL/GenBank/DDBJ databases">
        <title>Hoeflea bacterium WL0058 sp. nov., isolated from the sediment.</title>
        <authorList>
            <person name="Wang L."/>
            <person name="Zhang D."/>
        </authorList>
    </citation>
    <scope>NUCLEOTIDE SEQUENCE</scope>
    <source>
        <strain evidence="3">WL0058</strain>
    </source>
</reference>
<name>A0AAE2ZKU9_9HYPH</name>
<dbReference type="PRINTS" id="PR00038">
    <property type="entry name" value="HTHLUXR"/>
</dbReference>
<organism evidence="3 4">
    <name type="scientific">Flavimaribacter sediminis</name>
    <dbReference type="NCBI Taxonomy" id="2865987"/>
    <lineage>
        <taxon>Bacteria</taxon>
        <taxon>Pseudomonadati</taxon>
        <taxon>Pseudomonadota</taxon>
        <taxon>Alphaproteobacteria</taxon>
        <taxon>Hyphomicrobiales</taxon>
        <taxon>Rhizobiaceae</taxon>
        <taxon>Flavimaribacter</taxon>
    </lineage>
</organism>
<keyword evidence="1" id="KW-0238">DNA-binding</keyword>
<gene>
    <name evidence="3" type="ORF">K1W69_02880</name>
</gene>
<dbReference type="EMBL" id="JAICBX010000001">
    <property type="protein sequence ID" value="MBW8636118.1"/>
    <property type="molecule type" value="Genomic_DNA"/>
</dbReference>
<evidence type="ECO:0000313" key="3">
    <source>
        <dbReference type="EMBL" id="MBW8636118.1"/>
    </source>
</evidence>
<dbReference type="PANTHER" id="PTHR43214">
    <property type="entry name" value="TWO-COMPONENT RESPONSE REGULATOR"/>
    <property type="match status" value="1"/>
</dbReference>
<dbReference type="PANTHER" id="PTHR43214:SF38">
    <property type="entry name" value="NITRATE_NITRITE RESPONSE REGULATOR PROTEIN NARL"/>
    <property type="match status" value="1"/>
</dbReference>
<dbReference type="PROSITE" id="PS50043">
    <property type="entry name" value="HTH_LUXR_2"/>
    <property type="match status" value="1"/>
</dbReference>
<sequence length="631" mass="71430">MTIAADLIRRIPRAERDLLNAMALTENGLDCRSDAGIRGLLAAFPGAIVHDAETDRARFASQDMRRAFRELLDAAADDQVSLPPATLYARGEIAPAILAAQKAGMLEDALEWFREQGGIFFMHYHGQDACGRILDGFPDDVRRENSTVVLCSAMHALKSGSVNRARHILREFKGPEAIDIERVVTSPDRYSLEFRSFRLLMGLYEDVAYSKRIQHCMFDLLGEFSLDDHLNRGAIYNTMLELCMQQQQLGTAEEIANRAAYHYRLADAHLMVFYIEFHRGVLALIRGSVPDADVAVHAAESALGRVTFDSPTDRRLLDLLKVITAYEKGDAEGLVAYLNSEFDKFAYGELWPTIVELALYYGSLAISGELGVAAARAFLEKWRVQEWRSHRFHDVITFRQIDILQNHNRWQEAADLLNTVQARINRTWVESAEEALSRLDDSREIGIAMAWLKHLIHQGADGEIRARQIEAFLNNPNLNGRQRAVLLIWDAYVARSQRSLTRARRQFTRALEDSMRSGALTHLVGERALIDRLRDDRRIADFVLSTPGTASYLRKLDHFHATSQRDMPGLTRQEKRVLTLVAEGGSNKFVARQMRLSEVTVKFHLSNIYRKIGCRRRAEAVAAARALNWVA</sequence>
<dbReference type="Gene3D" id="1.10.10.10">
    <property type="entry name" value="Winged helix-like DNA-binding domain superfamily/Winged helix DNA-binding domain"/>
    <property type="match status" value="1"/>
</dbReference>
<dbReference type="InterPro" id="IPR036388">
    <property type="entry name" value="WH-like_DNA-bd_sf"/>
</dbReference>
<dbReference type="InterPro" id="IPR000792">
    <property type="entry name" value="Tscrpt_reg_LuxR_C"/>
</dbReference>
<dbReference type="GO" id="GO:0003677">
    <property type="term" value="F:DNA binding"/>
    <property type="evidence" value="ECO:0007669"/>
    <property type="project" value="UniProtKB-KW"/>
</dbReference>
<dbReference type="InterPro" id="IPR016032">
    <property type="entry name" value="Sig_transdc_resp-reg_C-effctor"/>
</dbReference>
<dbReference type="InterPro" id="IPR039420">
    <property type="entry name" value="WalR-like"/>
</dbReference>
<evidence type="ECO:0000313" key="4">
    <source>
        <dbReference type="Proteomes" id="UP001196509"/>
    </source>
</evidence>